<reference evidence="3" key="1">
    <citation type="journal article" date="2019" name="Int. J. Syst. Evol. Microbiol.">
        <title>The Global Catalogue of Microorganisms (GCM) 10K type strain sequencing project: providing services to taxonomists for standard genome sequencing and annotation.</title>
        <authorList>
            <consortium name="The Broad Institute Genomics Platform"/>
            <consortium name="The Broad Institute Genome Sequencing Center for Infectious Disease"/>
            <person name="Wu L."/>
            <person name="Ma J."/>
        </authorList>
    </citation>
    <scope>NUCLEOTIDE SEQUENCE [LARGE SCALE GENOMIC DNA]</scope>
    <source>
        <strain evidence="3">CGMCC 1.10759</strain>
    </source>
</reference>
<proteinExistence type="predicted"/>
<accession>A0ABV8SNB3</accession>
<sequence length="176" mass="18740">MNCLLHIVAALAALTAAAGSVRADAVKQREDQFKAAYVFNFVKFVSWPDAEATDTLTICFVGGDDVFAALTNGIASKRVGTRSLAAVQVADAALEPRCEALYIEASKAASYTLPVERAVLTISDAANFTASGGMIGLFTENHRLRFVINVQNAQRVGLHISSDLLKLAADVQRGPR</sequence>
<evidence type="ECO:0000256" key="1">
    <source>
        <dbReference type="SAM" id="SignalP"/>
    </source>
</evidence>
<feature type="signal peptide" evidence="1">
    <location>
        <begin position="1"/>
        <end position="23"/>
    </location>
</feature>
<name>A0ABV8SNB3_9GAMM</name>
<dbReference type="Pfam" id="PF13689">
    <property type="entry name" value="DUF4154"/>
    <property type="match status" value="1"/>
</dbReference>
<comment type="caution">
    <text evidence="2">The sequence shown here is derived from an EMBL/GenBank/DDBJ whole genome shotgun (WGS) entry which is preliminary data.</text>
</comment>
<dbReference type="Proteomes" id="UP001595904">
    <property type="component" value="Unassembled WGS sequence"/>
</dbReference>
<evidence type="ECO:0000313" key="2">
    <source>
        <dbReference type="EMBL" id="MFC4308891.1"/>
    </source>
</evidence>
<feature type="chain" id="PRO_5046124058" evidence="1">
    <location>
        <begin position="24"/>
        <end position="176"/>
    </location>
</feature>
<keyword evidence="3" id="KW-1185">Reference proteome</keyword>
<organism evidence="2 3">
    <name type="scientific">Steroidobacter flavus</name>
    <dbReference type="NCBI Taxonomy" id="1842136"/>
    <lineage>
        <taxon>Bacteria</taxon>
        <taxon>Pseudomonadati</taxon>
        <taxon>Pseudomonadota</taxon>
        <taxon>Gammaproteobacteria</taxon>
        <taxon>Steroidobacterales</taxon>
        <taxon>Steroidobacteraceae</taxon>
        <taxon>Steroidobacter</taxon>
    </lineage>
</organism>
<dbReference type="InterPro" id="IPR025293">
    <property type="entry name" value="YfiR/HmsC-like"/>
</dbReference>
<gene>
    <name evidence="2" type="ORF">ACFPN2_07340</name>
</gene>
<keyword evidence="1" id="KW-0732">Signal</keyword>
<dbReference type="EMBL" id="JBHSDU010000003">
    <property type="protein sequence ID" value="MFC4308891.1"/>
    <property type="molecule type" value="Genomic_DNA"/>
</dbReference>
<evidence type="ECO:0000313" key="3">
    <source>
        <dbReference type="Proteomes" id="UP001595904"/>
    </source>
</evidence>
<dbReference type="RefSeq" id="WP_380595963.1">
    <property type="nucleotide sequence ID" value="NZ_JBHSDU010000003.1"/>
</dbReference>
<protein>
    <submittedName>
        <fullName evidence="2">YfiR family protein</fullName>
    </submittedName>
</protein>